<evidence type="ECO:0000313" key="2">
    <source>
        <dbReference type="Proteomes" id="UP000470246"/>
    </source>
</evidence>
<sequence length="125" mass="13238">MTVLSLPSRSRWVWDARDRTRAVRVSAHAEVGLLNLSLWRDETCVGTVKLQPDEVASLVAALTDGLAQLADGPPSAPGSDAVRLAAVEARLAELESRPVPPRRSVAAFVATVAARGRAFLGAGDR</sequence>
<dbReference type="Proteomes" id="UP000470246">
    <property type="component" value="Unassembled WGS sequence"/>
</dbReference>
<gene>
    <name evidence="1" type="ORF">GCU56_00145</name>
</gene>
<name>A0A7K3VWF1_9ACTN</name>
<comment type="caution">
    <text evidence="1">The sequence shown here is derived from an EMBL/GenBank/DDBJ whole genome shotgun (WGS) entry which is preliminary data.</text>
</comment>
<dbReference type="AlphaFoldDB" id="A0A7K3VWF1"/>
<keyword evidence="2" id="KW-1185">Reference proteome</keyword>
<dbReference type="EMBL" id="JAAGWF010000001">
    <property type="protein sequence ID" value="NEK56284.1"/>
    <property type="molecule type" value="Genomic_DNA"/>
</dbReference>
<reference evidence="1 2" key="1">
    <citation type="submission" date="2020-02" db="EMBL/GenBank/DDBJ databases">
        <title>Geodermatophilus sabuli CPCC 205279 I12A-02694.</title>
        <authorList>
            <person name="Jiang Z."/>
        </authorList>
    </citation>
    <scope>NUCLEOTIDE SEQUENCE [LARGE SCALE GENOMIC DNA]</scope>
    <source>
        <strain evidence="1 2">I12A-02694</strain>
    </source>
</reference>
<accession>A0A7K3VWF1</accession>
<evidence type="ECO:0000313" key="1">
    <source>
        <dbReference type="EMBL" id="NEK56284.1"/>
    </source>
</evidence>
<protein>
    <submittedName>
        <fullName evidence="1">Uncharacterized protein</fullName>
    </submittedName>
</protein>
<organism evidence="1 2">
    <name type="scientific">Geodermatophilus sabuli</name>
    <dbReference type="NCBI Taxonomy" id="1564158"/>
    <lineage>
        <taxon>Bacteria</taxon>
        <taxon>Bacillati</taxon>
        <taxon>Actinomycetota</taxon>
        <taxon>Actinomycetes</taxon>
        <taxon>Geodermatophilales</taxon>
        <taxon>Geodermatophilaceae</taxon>
        <taxon>Geodermatophilus</taxon>
    </lineage>
</organism>
<dbReference type="RefSeq" id="WP_163479483.1">
    <property type="nucleotide sequence ID" value="NZ_JAAGWF010000001.1"/>
</dbReference>
<proteinExistence type="predicted"/>